<proteinExistence type="inferred from homology"/>
<dbReference type="SUPFAM" id="SSF52540">
    <property type="entry name" value="P-loop containing nucleoside triphosphate hydrolases"/>
    <property type="match status" value="1"/>
</dbReference>
<feature type="domain" description="ABC transporter" evidence="6">
    <location>
        <begin position="9"/>
        <end position="240"/>
    </location>
</feature>
<dbReference type="SMART" id="SM00382">
    <property type="entry name" value="AAA"/>
    <property type="match status" value="1"/>
</dbReference>
<dbReference type="PROSITE" id="PS50893">
    <property type="entry name" value="ABC_TRANSPORTER_2"/>
    <property type="match status" value="1"/>
</dbReference>
<keyword evidence="3" id="KW-0547">Nucleotide-binding</keyword>
<reference evidence="7" key="1">
    <citation type="submission" date="2009-10" db="EMBL/GenBank/DDBJ databases">
        <title>The genome sequence of Streptomyces sviceus strain ATCC 29083.</title>
        <authorList>
            <consortium name="The Broad Institute Genome Sequencing Platform"/>
            <consortium name="Broad Institute Microbial Sequencing Center"/>
            <person name="Fischbach M."/>
            <person name="Godfrey P."/>
            <person name="Ward D."/>
            <person name="Young S."/>
            <person name="Zeng Q."/>
            <person name="Koehrsen M."/>
            <person name="Alvarado L."/>
            <person name="Berlin A.M."/>
            <person name="Bochicchio J."/>
            <person name="Borenstein D."/>
            <person name="Chapman S.B."/>
            <person name="Chen Z."/>
            <person name="Engels R."/>
            <person name="Freedman E."/>
            <person name="Gellesch M."/>
            <person name="Goldberg J."/>
            <person name="Griggs A."/>
            <person name="Gujja S."/>
            <person name="Heilman E.R."/>
            <person name="Heiman D.I."/>
            <person name="Hepburn T.A."/>
            <person name="Howarth C."/>
            <person name="Jen D."/>
            <person name="Larson L."/>
            <person name="Lewis B."/>
            <person name="Mehta T."/>
            <person name="Park D."/>
            <person name="Pearson M."/>
            <person name="Richards J."/>
            <person name="Roberts A."/>
            <person name="Saif S."/>
            <person name="Shea T.D."/>
            <person name="Shenoy N."/>
            <person name="Sisk P."/>
            <person name="Stolte C."/>
            <person name="Sykes S.N."/>
            <person name="Thomson T."/>
            <person name="Walk T."/>
            <person name="White J."/>
            <person name="Yandava C."/>
            <person name="Straight P."/>
            <person name="Clardy J."/>
            <person name="Hung D."/>
            <person name="Kolter R."/>
            <person name="Mekalanos J."/>
            <person name="Walker S."/>
            <person name="Walsh C.T."/>
            <person name="Wieland-Brown L.C."/>
            <person name="Haas B."/>
            <person name="Nusbaum C."/>
            <person name="Birren B."/>
        </authorList>
    </citation>
    <scope>NUCLEOTIDE SEQUENCE [LARGE SCALE GENOMIC DNA]</scope>
    <source>
        <strain evidence="7">ATCC 29083</strain>
    </source>
</reference>
<evidence type="ECO:0000313" key="7">
    <source>
        <dbReference type="EMBL" id="EFH28337.1"/>
    </source>
</evidence>
<dbReference type="Proteomes" id="UP000002785">
    <property type="component" value="Chromosome"/>
</dbReference>
<protein>
    <submittedName>
        <fullName evidence="7">Urea ABC transporter, ATP-binding protein UrtE</fullName>
    </submittedName>
</protein>
<keyword evidence="4 7" id="KW-0067">ATP-binding</keyword>
<keyword evidence="8" id="KW-1185">Reference proteome</keyword>
<dbReference type="EMBL" id="CM000951">
    <property type="protein sequence ID" value="EFH28337.1"/>
    <property type="molecule type" value="Genomic_DNA"/>
</dbReference>
<evidence type="ECO:0000256" key="2">
    <source>
        <dbReference type="ARBA" id="ARBA00022448"/>
    </source>
</evidence>
<dbReference type="Gene3D" id="3.40.50.300">
    <property type="entry name" value="P-loop containing nucleotide triphosphate hydrolases"/>
    <property type="match status" value="1"/>
</dbReference>
<dbReference type="HOGENOM" id="CLU_000604_1_2_11"/>
<evidence type="ECO:0000256" key="5">
    <source>
        <dbReference type="ARBA" id="ARBA00022970"/>
    </source>
</evidence>
<comment type="similarity">
    <text evidence="1">Belongs to the ABC transporter superfamily.</text>
</comment>
<name>D6XC65_STRX2</name>
<dbReference type="GO" id="GO:0015658">
    <property type="term" value="F:branched-chain amino acid transmembrane transporter activity"/>
    <property type="evidence" value="ECO:0007669"/>
    <property type="project" value="TreeGrafter"/>
</dbReference>
<evidence type="ECO:0000259" key="6">
    <source>
        <dbReference type="PROSITE" id="PS50893"/>
    </source>
</evidence>
<evidence type="ECO:0000313" key="8">
    <source>
        <dbReference type="Proteomes" id="UP000002785"/>
    </source>
</evidence>
<dbReference type="InterPro" id="IPR017871">
    <property type="entry name" value="ABC_transporter-like_CS"/>
</dbReference>
<dbReference type="InterPro" id="IPR027417">
    <property type="entry name" value="P-loop_NTPase"/>
</dbReference>
<organism evidence="7 8">
    <name type="scientific">Streptomyces sviceus (strain ATCC 29083 / DSM 924 / JCM 4929 / NBRC 13980 / NCIMB 11184 / NRRL 5439 / UC 5370)</name>
    <dbReference type="NCBI Taxonomy" id="463191"/>
    <lineage>
        <taxon>Bacteria</taxon>
        <taxon>Bacillati</taxon>
        <taxon>Actinomycetota</taxon>
        <taxon>Actinomycetes</taxon>
        <taxon>Kitasatosporales</taxon>
        <taxon>Streptomycetaceae</taxon>
        <taxon>Streptomyces</taxon>
    </lineage>
</organism>
<dbReference type="AlphaFoldDB" id="D6XC65"/>
<evidence type="ECO:0000256" key="4">
    <source>
        <dbReference type="ARBA" id="ARBA00022840"/>
    </source>
</evidence>
<dbReference type="GO" id="GO:0005524">
    <property type="term" value="F:ATP binding"/>
    <property type="evidence" value="ECO:0007669"/>
    <property type="project" value="UniProtKB-KW"/>
</dbReference>
<dbReference type="RefSeq" id="WP_007379946.1">
    <property type="nucleotide sequence ID" value="NZ_CM000951.1"/>
</dbReference>
<keyword evidence="5" id="KW-0029">Amino-acid transport</keyword>
<dbReference type="InterPro" id="IPR003439">
    <property type="entry name" value="ABC_transporter-like_ATP-bd"/>
</dbReference>
<dbReference type="Pfam" id="PF00005">
    <property type="entry name" value="ABC_tran"/>
    <property type="match status" value="1"/>
</dbReference>
<accession>D6XC65</accession>
<dbReference type="InterPro" id="IPR003593">
    <property type="entry name" value="AAA+_ATPase"/>
</dbReference>
<dbReference type="PROSITE" id="PS00211">
    <property type="entry name" value="ABC_TRANSPORTER_1"/>
    <property type="match status" value="1"/>
</dbReference>
<dbReference type="PANTHER" id="PTHR43820:SF4">
    <property type="entry name" value="HIGH-AFFINITY BRANCHED-CHAIN AMINO ACID TRANSPORT ATP-BINDING PROTEIN LIVF"/>
    <property type="match status" value="1"/>
</dbReference>
<evidence type="ECO:0000256" key="3">
    <source>
        <dbReference type="ARBA" id="ARBA00022741"/>
    </source>
</evidence>
<dbReference type="eggNOG" id="COG0410">
    <property type="taxonomic scope" value="Bacteria"/>
</dbReference>
<gene>
    <name evidence="7" type="ORF">SSEG_10556</name>
</gene>
<dbReference type="PANTHER" id="PTHR43820">
    <property type="entry name" value="HIGH-AFFINITY BRANCHED-CHAIN AMINO ACID TRANSPORT ATP-BINDING PROTEIN LIVF"/>
    <property type="match status" value="1"/>
</dbReference>
<dbReference type="CDD" id="cd03224">
    <property type="entry name" value="ABC_TM1139_LivF_branched"/>
    <property type="match status" value="1"/>
</dbReference>
<dbReference type="InterPro" id="IPR052156">
    <property type="entry name" value="BCAA_Transport_ATP-bd_LivF"/>
</dbReference>
<dbReference type="OrthoDB" id="9776369at2"/>
<keyword evidence="2" id="KW-0813">Transport</keyword>
<dbReference type="GO" id="GO:0016887">
    <property type="term" value="F:ATP hydrolysis activity"/>
    <property type="evidence" value="ECO:0007669"/>
    <property type="project" value="InterPro"/>
</dbReference>
<sequence length="249" mass="26352">MTVTTAPALHVEGLRVARGTRTVLHDVRLDIPAGEVTALLGPNGAGKSTLVLALGGILRPTGGRILLGERELTGRRPEKVRAAGVAVVPEGRRLLPSLTVRDNLHAAVYSLGREARRPGVEYALQLFPELRQRWHTPARALSGGQQQMVVLAQALASRPSVLVVDELSLGLAPVVVKRLTPVLADVAAAGTAVLLIEQFAHVALALATTAHILEGGRIRFSGTAQELKDNPDKLSAAYLLRTNAEDSPS</sequence>
<evidence type="ECO:0000256" key="1">
    <source>
        <dbReference type="ARBA" id="ARBA00005417"/>
    </source>
</evidence>
<dbReference type="GO" id="GO:0015807">
    <property type="term" value="P:L-amino acid transport"/>
    <property type="evidence" value="ECO:0007669"/>
    <property type="project" value="TreeGrafter"/>
</dbReference>